<feature type="transmembrane region" description="Helical" evidence="1">
    <location>
        <begin position="25"/>
        <end position="49"/>
    </location>
</feature>
<dbReference type="STRING" id="1408250.Q760_09970"/>
<feature type="transmembrane region" description="Helical" evidence="1">
    <location>
        <begin position="55"/>
        <end position="73"/>
    </location>
</feature>
<feature type="domain" description="Low molecular weight protein antigen 6 PH" evidence="2">
    <location>
        <begin position="79"/>
        <end position="143"/>
    </location>
</feature>
<sequence>MTPGDPTGDRIAGLYATFRPRLARVVTLGLMVLVLGLTAALVIALPSIGPEGESFGDQLGMGLLGAGIAWFCWRQASVQARVDHDGVTVRNLLLTRRLTWAEIVSVRFGQGRPWVQLDLADGDTLAVMGVQRSDGAYADAQARRFATLVALHSRTPRDD</sequence>
<dbReference type="Proteomes" id="UP000029833">
    <property type="component" value="Unassembled WGS sequence"/>
</dbReference>
<gene>
    <name evidence="3" type="ORF">Q760_09970</name>
</gene>
<evidence type="ECO:0000259" key="2">
    <source>
        <dbReference type="Pfam" id="PF10756"/>
    </source>
</evidence>
<evidence type="ECO:0000313" key="3">
    <source>
        <dbReference type="EMBL" id="KGM02978.1"/>
    </source>
</evidence>
<dbReference type="EMBL" id="AXNT01000028">
    <property type="protein sequence ID" value="KGM02978.1"/>
    <property type="molecule type" value="Genomic_DNA"/>
</dbReference>
<protein>
    <recommendedName>
        <fullName evidence="2">Low molecular weight protein antigen 6 PH domain-containing protein</fullName>
    </recommendedName>
</protein>
<keyword evidence="1" id="KW-0472">Membrane</keyword>
<evidence type="ECO:0000313" key="4">
    <source>
        <dbReference type="Proteomes" id="UP000029833"/>
    </source>
</evidence>
<dbReference type="InterPro" id="IPR019692">
    <property type="entry name" value="CFP-6_PH"/>
</dbReference>
<dbReference type="AlphaFoldDB" id="A0A0A0BA09"/>
<keyword evidence="4" id="KW-1185">Reference proteome</keyword>
<comment type="caution">
    <text evidence="3">The sequence shown here is derived from an EMBL/GenBank/DDBJ whole genome shotgun (WGS) entry which is preliminary data.</text>
</comment>
<evidence type="ECO:0000256" key="1">
    <source>
        <dbReference type="SAM" id="Phobius"/>
    </source>
</evidence>
<keyword evidence="1" id="KW-1133">Transmembrane helix</keyword>
<name>A0A0A0BA09_9CELL</name>
<dbReference type="Pfam" id="PF10756">
    <property type="entry name" value="bPH_6"/>
    <property type="match status" value="1"/>
</dbReference>
<organism evidence="3 4">
    <name type="scientific">Cellulomonas cellasea DSM 20118</name>
    <dbReference type="NCBI Taxonomy" id="1408250"/>
    <lineage>
        <taxon>Bacteria</taxon>
        <taxon>Bacillati</taxon>
        <taxon>Actinomycetota</taxon>
        <taxon>Actinomycetes</taxon>
        <taxon>Micrococcales</taxon>
        <taxon>Cellulomonadaceae</taxon>
        <taxon>Cellulomonas</taxon>
    </lineage>
</organism>
<keyword evidence="1" id="KW-0812">Transmembrane</keyword>
<proteinExistence type="predicted"/>
<dbReference type="RefSeq" id="WP_052103759.1">
    <property type="nucleotide sequence ID" value="NZ_AXNT01000028.1"/>
</dbReference>
<reference evidence="3 4" key="1">
    <citation type="submission" date="2013-10" db="EMBL/GenBank/DDBJ databases">
        <authorList>
            <person name="Wang G."/>
            <person name="Zhuang W."/>
        </authorList>
    </citation>
    <scope>NUCLEOTIDE SEQUENCE [LARGE SCALE GENOMIC DNA]</scope>
    <source>
        <strain evidence="3 4">DSM 20118</strain>
    </source>
</reference>
<accession>A0A0A0BA09</accession>
<dbReference type="OrthoDB" id="3824918at2"/>